<evidence type="ECO:0000256" key="1">
    <source>
        <dbReference type="ARBA" id="ARBA00022741"/>
    </source>
</evidence>
<keyword evidence="13" id="KW-1185">Reference proteome</keyword>
<keyword evidence="2 9" id="KW-0378">Hydrolase</keyword>
<dbReference type="GO" id="GO:0004527">
    <property type="term" value="F:exonuclease activity"/>
    <property type="evidence" value="ECO:0007669"/>
    <property type="project" value="UniProtKB-KW"/>
</dbReference>
<reference evidence="12 13" key="1">
    <citation type="submission" date="2024-03" db="EMBL/GenBank/DDBJ databases">
        <title>High-quality draft genome sequence of Oceanobacter sp. wDCs-4.</title>
        <authorList>
            <person name="Dong C."/>
        </authorList>
    </citation>
    <scope>NUCLEOTIDE SEQUENCE [LARGE SCALE GENOMIC DNA]</scope>
    <source>
        <strain evidence="13">wDCs-4</strain>
    </source>
</reference>
<keyword evidence="12" id="KW-0269">Exonuclease</keyword>
<proteinExistence type="predicted"/>
<evidence type="ECO:0000256" key="5">
    <source>
        <dbReference type="ARBA" id="ARBA00023235"/>
    </source>
</evidence>
<dbReference type="PROSITE" id="PS51198">
    <property type="entry name" value="UVRD_HELICASE_ATP_BIND"/>
    <property type="match status" value="1"/>
</dbReference>
<dbReference type="PANTHER" id="PTHR11070:SF45">
    <property type="entry name" value="DNA 3'-5' HELICASE"/>
    <property type="match status" value="1"/>
</dbReference>
<evidence type="ECO:0000256" key="9">
    <source>
        <dbReference type="PROSITE-ProRule" id="PRU00560"/>
    </source>
</evidence>
<dbReference type="EC" id="5.6.2.4" evidence="7"/>
<gene>
    <name evidence="12" type="ORF">WG929_04025</name>
</gene>
<dbReference type="RefSeq" id="WP_416205017.1">
    <property type="nucleotide sequence ID" value="NZ_JBBKTX010000004.1"/>
</dbReference>
<dbReference type="PANTHER" id="PTHR11070">
    <property type="entry name" value="UVRD / RECB / PCRA DNA HELICASE FAMILY MEMBER"/>
    <property type="match status" value="1"/>
</dbReference>
<organism evidence="12 13">
    <name type="scientific">Oceanobacter antarcticus</name>
    <dbReference type="NCBI Taxonomy" id="3133425"/>
    <lineage>
        <taxon>Bacteria</taxon>
        <taxon>Pseudomonadati</taxon>
        <taxon>Pseudomonadota</taxon>
        <taxon>Gammaproteobacteria</taxon>
        <taxon>Oceanospirillales</taxon>
        <taxon>Oceanospirillaceae</taxon>
        <taxon>Oceanobacter</taxon>
    </lineage>
</organism>
<keyword evidence="4 9" id="KW-0067">ATP-binding</keyword>
<evidence type="ECO:0000256" key="6">
    <source>
        <dbReference type="ARBA" id="ARBA00034617"/>
    </source>
</evidence>
<dbReference type="Proteomes" id="UP001620597">
    <property type="component" value="Unassembled WGS sequence"/>
</dbReference>
<evidence type="ECO:0000256" key="10">
    <source>
        <dbReference type="SAM" id="MobiDB-lite"/>
    </source>
</evidence>
<comment type="caution">
    <text evidence="12">The sequence shown here is derived from an EMBL/GenBank/DDBJ whole genome shotgun (WGS) entry which is preliminary data.</text>
</comment>
<feature type="region of interest" description="Disordered" evidence="10">
    <location>
        <begin position="516"/>
        <end position="537"/>
    </location>
</feature>
<accession>A0ABW8NF34</accession>
<protein>
    <recommendedName>
        <fullName evidence="7">DNA 3'-5' helicase</fullName>
        <ecNumber evidence="7">5.6.2.4</ecNumber>
    </recommendedName>
</protein>
<feature type="domain" description="UvrD-like helicase ATP-binding" evidence="11">
    <location>
        <begin position="235"/>
        <end position="525"/>
    </location>
</feature>
<dbReference type="InterPro" id="IPR027417">
    <property type="entry name" value="P-loop_NTPase"/>
</dbReference>
<dbReference type="InterPro" id="IPR000212">
    <property type="entry name" value="DNA_helicase_UvrD/REP"/>
</dbReference>
<evidence type="ECO:0000256" key="8">
    <source>
        <dbReference type="ARBA" id="ARBA00048988"/>
    </source>
</evidence>
<dbReference type="EMBL" id="JBBKTX010000004">
    <property type="protein sequence ID" value="MFK4751573.1"/>
    <property type="molecule type" value="Genomic_DNA"/>
</dbReference>
<evidence type="ECO:0000313" key="12">
    <source>
        <dbReference type="EMBL" id="MFK4751573.1"/>
    </source>
</evidence>
<dbReference type="InterPro" id="IPR014017">
    <property type="entry name" value="DNA_helicase_UvrD-like_C"/>
</dbReference>
<sequence length="696" mass="78465">MEFRTSDTFASSLGKLTNQEQKAVKQAAFDLHMYMNTLDSAPTGLRLHKIDKSKDPNFWSASANMDLRIVLHRTEGSILLCYVDHHDKAYRWAEKRKLETHPTTGAAQLVEVREIQREEQTEPEPFQYPKAADPIFIGQNETTLLGYGVPQDWISAVLSVSTEDELVDLIDVLPSEASEALLEIHEGKTPKPAKKAAANSNPFNHPDAMRRFRVLEDIEALQRALDYPWDKWTLFLHPSQQDLVERDFKGPARVTGSAGTGKTIVALHRAMHLVCESDEKRVLLATYSGLLANRLRGLTGRLISENRQLSLGERLEVYSVKEKAAQLYKANLGQFQLATEGRVAELLASAAKAEGSDYPPRFLLDEWNYLIDASQLRDWESYRDAKRTGRKSRLSEAKRQHLWAIFNRVWQGLEQQSLITEATMYTRLAETLAQRDRVIFDHVLIDEAQDLTIAQLKLIAALGQNRPNSLFFAGDLGQRIFQPGFSWKALGIDLRGRSSTLKINYRTSHQIRRQADKLLDSEMSDSDGNTDDRSGTISLFNGPDPVIELFDEQDEENAFVGEKIRSWLDANIAPEEIGIMVRSEAQYERAKAALGAAGADFNAMSRAMEWVTGKVSLCTMHLAKGLEFKCVVLMACDDDVLPLEERLEAVMNDTQAMKEVEDTERHLLYVACTRARDELVITSAGMASDYLDDLVE</sequence>
<evidence type="ECO:0000256" key="7">
    <source>
        <dbReference type="ARBA" id="ARBA00034808"/>
    </source>
</evidence>
<dbReference type="Pfam" id="PF00580">
    <property type="entry name" value="UvrD-helicase"/>
    <property type="match status" value="1"/>
</dbReference>
<keyword evidence="1 9" id="KW-0547">Nucleotide-binding</keyword>
<keyword evidence="12" id="KW-0540">Nuclease</keyword>
<keyword evidence="5" id="KW-0413">Isomerase</keyword>
<dbReference type="InterPro" id="IPR014016">
    <property type="entry name" value="UvrD-like_ATP-bd"/>
</dbReference>
<dbReference type="SUPFAM" id="SSF52540">
    <property type="entry name" value="P-loop containing nucleoside triphosphate hydrolases"/>
    <property type="match status" value="1"/>
</dbReference>
<keyword evidence="3 9" id="KW-0347">Helicase</keyword>
<dbReference type="Pfam" id="PF13361">
    <property type="entry name" value="UvrD_C"/>
    <property type="match status" value="1"/>
</dbReference>
<dbReference type="Gene3D" id="3.40.50.300">
    <property type="entry name" value="P-loop containing nucleotide triphosphate hydrolases"/>
    <property type="match status" value="2"/>
</dbReference>
<name>A0ABW8NF34_9GAMM</name>
<feature type="binding site" evidence="9">
    <location>
        <begin position="256"/>
        <end position="263"/>
    </location>
    <ligand>
        <name>ATP</name>
        <dbReference type="ChEBI" id="CHEBI:30616"/>
    </ligand>
</feature>
<evidence type="ECO:0000256" key="4">
    <source>
        <dbReference type="ARBA" id="ARBA00022840"/>
    </source>
</evidence>
<evidence type="ECO:0000313" key="13">
    <source>
        <dbReference type="Proteomes" id="UP001620597"/>
    </source>
</evidence>
<comment type="catalytic activity">
    <reaction evidence="6">
        <text>Couples ATP hydrolysis with the unwinding of duplex DNA by translocating in the 3'-5' direction.</text>
        <dbReference type="EC" id="5.6.2.4"/>
    </reaction>
</comment>
<evidence type="ECO:0000259" key="11">
    <source>
        <dbReference type="PROSITE" id="PS51198"/>
    </source>
</evidence>
<comment type="catalytic activity">
    <reaction evidence="8">
        <text>ATP + H2O = ADP + phosphate + H(+)</text>
        <dbReference type="Rhea" id="RHEA:13065"/>
        <dbReference type="ChEBI" id="CHEBI:15377"/>
        <dbReference type="ChEBI" id="CHEBI:15378"/>
        <dbReference type="ChEBI" id="CHEBI:30616"/>
        <dbReference type="ChEBI" id="CHEBI:43474"/>
        <dbReference type="ChEBI" id="CHEBI:456216"/>
        <dbReference type="EC" id="5.6.2.4"/>
    </reaction>
</comment>
<evidence type="ECO:0000256" key="3">
    <source>
        <dbReference type="ARBA" id="ARBA00022806"/>
    </source>
</evidence>
<evidence type="ECO:0000256" key="2">
    <source>
        <dbReference type="ARBA" id="ARBA00022801"/>
    </source>
</evidence>